<reference evidence="1 2" key="1">
    <citation type="submission" date="2020-08" db="EMBL/GenBank/DDBJ databases">
        <title>Genomic Encyclopedia of Type Strains, Phase IV (KMG-IV): sequencing the most valuable type-strain genomes for metagenomic binning, comparative biology and taxonomic classification.</title>
        <authorList>
            <person name="Goeker M."/>
        </authorList>
    </citation>
    <scope>NUCLEOTIDE SEQUENCE [LARGE SCALE GENOMIC DNA]</scope>
    <source>
        <strain evidence="1 2">YC6886</strain>
    </source>
</reference>
<evidence type="ECO:0000313" key="2">
    <source>
        <dbReference type="Proteomes" id="UP000557717"/>
    </source>
</evidence>
<name>A0A840V9T2_9BACT</name>
<gene>
    <name evidence="1" type="ORF">HNR46_000938</name>
</gene>
<sequence>MVERVIEGLDRIASFLVLGLPNRVGLGISFELRYPDV</sequence>
<protein>
    <submittedName>
        <fullName evidence="1">Uncharacterized protein</fullName>
    </submittedName>
</protein>
<dbReference type="EMBL" id="JACHFD010000003">
    <property type="protein sequence ID" value="MBB5350710.1"/>
    <property type="molecule type" value="Genomic_DNA"/>
</dbReference>
<dbReference type="AlphaFoldDB" id="A0A840V9T2"/>
<dbReference type="Proteomes" id="UP000557717">
    <property type="component" value="Unassembled WGS sequence"/>
</dbReference>
<organism evidence="1 2">
    <name type="scientific">Haloferula luteola</name>
    <dbReference type="NCBI Taxonomy" id="595692"/>
    <lineage>
        <taxon>Bacteria</taxon>
        <taxon>Pseudomonadati</taxon>
        <taxon>Verrucomicrobiota</taxon>
        <taxon>Verrucomicrobiia</taxon>
        <taxon>Verrucomicrobiales</taxon>
        <taxon>Verrucomicrobiaceae</taxon>
        <taxon>Haloferula</taxon>
    </lineage>
</organism>
<accession>A0A840V9T2</accession>
<evidence type="ECO:0000313" key="1">
    <source>
        <dbReference type="EMBL" id="MBB5350710.1"/>
    </source>
</evidence>
<comment type="caution">
    <text evidence="1">The sequence shown here is derived from an EMBL/GenBank/DDBJ whole genome shotgun (WGS) entry which is preliminary data.</text>
</comment>
<keyword evidence="2" id="KW-1185">Reference proteome</keyword>
<proteinExistence type="predicted"/>